<feature type="signal peptide" evidence="1">
    <location>
        <begin position="1"/>
        <end position="20"/>
    </location>
</feature>
<accession>A0A1I7YNJ9</accession>
<organism evidence="2 3">
    <name type="scientific">Steinernema glaseri</name>
    <dbReference type="NCBI Taxonomy" id="37863"/>
    <lineage>
        <taxon>Eukaryota</taxon>
        <taxon>Metazoa</taxon>
        <taxon>Ecdysozoa</taxon>
        <taxon>Nematoda</taxon>
        <taxon>Chromadorea</taxon>
        <taxon>Rhabditida</taxon>
        <taxon>Tylenchina</taxon>
        <taxon>Panagrolaimomorpha</taxon>
        <taxon>Strongyloidoidea</taxon>
        <taxon>Steinernematidae</taxon>
        <taxon>Steinernema</taxon>
    </lineage>
</organism>
<evidence type="ECO:0000313" key="2">
    <source>
        <dbReference type="Proteomes" id="UP000095287"/>
    </source>
</evidence>
<evidence type="ECO:0000256" key="1">
    <source>
        <dbReference type="SAM" id="SignalP"/>
    </source>
</evidence>
<evidence type="ECO:0000313" key="3">
    <source>
        <dbReference type="WBParaSite" id="L893_g1789.t1"/>
    </source>
</evidence>
<dbReference type="Proteomes" id="UP000095287">
    <property type="component" value="Unplaced"/>
</dbReference>
<dbReference type="AlphaFoldDB" id="A0A1I7YNJ9"/>
<keyword evidence="2" id="KW-1185">Reference proteome</keyword>
<protein>
    <submittedName>
        <fullName evidence="3">DUF2541 family protein</fullName>
    </submittedName>
</protein>
<keyword evidence="1" id="KW-0732">Signal</keyword>
<feature type="chain" id="PRO_5009312402" evidence="1">
    <location>
        <begin position="21"/>
        <end position="124"/>
    </location>
</feature>
<name>A0A1I7YNJ9_9BILA</name>
<proteinExistence type="predicted"/>
<reference evidence="3" key="1">
    <citation type="submission" date="2016-11" db="UniProtKB">
        <authorList>
            <consortium name="WormBaseParasite"/>
        </authorList>
    </citation>
    <scope>IDENTIFICATION</scope>
</reference>
<dbReference type="WBParaSite" id="L893_g1789.t1">
    <property type="protein sequence ID" value="L893_g1789.t1"/>
    <property type="gene ID" value="L893_g1789"/>
</dbReference>
<sequence length="124" mass="13843">MKRLICLLVAVVVLTVSVISQAPPDCSKAPELFELKDNRSILIDSFTAACPNFKGTQCIIFRGYITRIDNNVVRNASLTTFADKQLRLSQILEAYTKGNINRREAVFQVPMSNGWGTVQDLFTC</sequence>